<reference evidence="2 3" key="1">
    <citation type="submission" date="2019-03" db="EMBL/GenBank/DDBJ databases">
        <title>Genomic Encyclopedia of Type Strains, Phase IV (KMG-IV): sequencing the most valuable type-strain genomes for metagenomic binning, comparative biology and taxonomic classification.</title>
        <authorList>
            <person name="Goeker M."/>
        </authorList>
    </citation>
    <scope>NUCLEOTIDE SEQUENCE [LARGE SCALE GENOMIC DNA]</scope>
    <source>
        <strain evidence="2 3">JA181</strain>
    </source>
</reference>
<protein>
    <submittedName>
        <fullName evidence="2">Glycosyltransferase involved in cell wall biosynthesis</fullName>
    </submittedName>
</protein>
<dbReference type="GO" id="GO:0009103">
    <property type="term" value="P:lipopolysaccharide biosynthetic process"/>
    <property type="evidence" value="ECO:0007669"/>
    <property type="project" value="TreeGrafter"/>
</dbReference>
<dbReference type="Pfam" id="PF20706">
    <property type="entry name" value="GT4-conflict"/>
    <property type="match status" value="1"/>
</dbReference>
<dbReference type="RefSeq" id="WP_134079490.1">
    <property type="nucleotide sequence ID" value="NZ_SOEB01000035.1"/>
</dbReference>
<organism evidence="2 3">
    <name type="scientific">Rhodovulum visakhapatnamense</name>
    <dbReference type="NCBI Taxonomy" id="364297"/>
    <lineage>
        <taxon>Bacteria</taxon>
        <taxon>Pseudomonadati</taxon>
        <taxon>Pseudomonadota</taxon>
        <taxon>Alphaproteobacteria</taxon>
        <taxon>Rhodobacterales</taxon>
        <taxon>Paracoccaceae</taxon>
        <taxon>Rhodovulum</taxon>
    </lineage>
</organism>
<name>A0A4R8F8T5_9RHOB</name>
<evidence type="ECO:0000313" key="2">
    <source>
        <dbReference type="EMBL" id="TDX21869.1"/>
    </source>
</evidence>
<comment type="caution">
    <text evidence="2">The sequence shown here is derived from an EMBL/GenBank/DDBJ whole genome shotgun (WGS) entry which is preliminary data.</text>
</comment>
<proteinExistence type="predicted"/>
<evidence type="ECO:0000256" key="1">
    <source>
        <dbReference type="ARBA" id="ARBA00022679"/>
    </source>
</evidence>
<dbReference type="PANTHER" id="PTHR46401:SF2">
    <property type="entry name" value="GLYCOSYLTRANSFERASE WBBK-RELATED"/>
    <property type="match status" value="1"/>
</dbReference>
<keyword evidence="1 2" id="KW-0808">Transferase</keyword>
<dbReference type="EMBL" id="SOEB01000035">
    <property type="protein sequence ID" value="TDX21869.1"/>
    <property type="molecule type" value="Genomic_DNA"/>
</dbReference>
<evidence type="ECO:0000313" key="3">
    <source>
        <dbReference type="Proteomes" id="UP000295484"/>
    </source>
</evidence>
<dbReference type="CDD" id="cd03801">
    <property type="entry name" value="GT4_PimA-like"/>
    <property type="match status" value="1"/>
</dbReference>
<sequence length="370" mass="39972">MMRIGFLSVHNPYDRNSFSGTPYYMLRALEAQSGLEVRVLGRHSPPPTRLGGRLITRLESAVSGARRKDIGCEDIDDRGLHGIVAPVSSSLVAHLGDALTAPVLLLTDATPQFLREFYSKPIPPEADEAEARALSRAVRVIYSSDYMAARAQAEFPELAPSRIHVIPFGVNLDGLPETPPEKPPLDRLELLFIGQDWVRKGGDIALATLDALRDSGVAAHLTVIGATVPEALADPDTTVLGYLDKNDSTDAARLAEALSHAHVLILPTRADCTPMVVAEANAHGCPVLISDTGGIATLMDARGRNGRMLPPGADGAAYATILRGMTTDPAAYRQLSKSSFEHCRTRLTWDVWARDIVTVLQDITKLEHIP</sequence>
<dbReference type="SUPFAM" id="SSF53756">
    <property type="entry name" value="UDP-Glycosyltransferase/glycogen phosphorylase"/>
    <property type="match status" value="1"/>
</dbReference>
<dbReference type="Proteomes" id="UP000295484">
    <property type="component" value="Unassembled WGS sequence"/>
</dbReference>
<dbReference type="PANTHER" id="PTHR46401">
    <property type="entry name" value="GLYCOSYLTRANSFERASE WBBK-RELATED"/>
    <property type="match status" value="1"/>
</dbReference>
<dbReference type="GO" id="GO:0016757">
    <property type="term" value="F:glycosyltransferase activity"/>
    <property type="evidence" value="ECO:0007669"/>
    <property type="project" value="TreeGrafter"/>
</dbReference>
<dbReference type="AlphaFoldDB" id="A0A4R8F8T5"/>
<accession>A0A4R8F8T5</accession>
<gene>
    <name evidence="2" type="ORF">EV657_1355</name>
</gene>
<dbReference type="Gene3D" id="3.40.50.2000">
    <property type="entry name" value="Glycogen Phosphorylase B"/>
    <property type="match status" value="2"/>
</dbReference>